<dbReference type="EMBL" id="FR719190">
    <property type="protein sequence ID" value="CBX80621.1"/>
    <property type="molecule type" value="Genomic_DNA"/>
</dbReference>
<gene>
    <name evidence="2" type="ORF">EAIL5_1801</name>
</gene>
<evidence type="ECO:0000256" key="1">
    <source>
        <dbReference type="SAM" id="MobiDB-lite"/>
    </source>
</evidence>
<proteinExistence type="predicted"/>
<evidence type="ECO:0000313" key="2">
    <source>
        <dbReference type="EMBL" id="CBX80621.1"/>
    </source>
</evidence>
<organism evidence="2">
    <name type="scientific">Erwinia amylovora ATCC BAA-2158</name>
    <dbReference type="NCBI Taxonomy" id="889211"/>
    <lineage>
        <taxon>Bacteria</taxon>
        <taxon>Pseudomonadati</taxon>
        <taxon>Pseudomonadota</taxon>
        <taxon>Gammaproteobacteria</taxon>
        <taxon>Enterobacterales</taxon>
        <taxon>Erwiniaceae</taxon>
        <taxon>Erwinia</taxon>
    </lineage>
</organism>
<accession>E5B568</accession>
<protein>
    <submittedName>
        <fullName evidence="2">Uncharacterized protein</fullName>
    </submittedName>
</protein>
<feature type="region of interest" description="Disordered" evidence="1">
    <location>
        <begin position="1"/>
        <end position="23"/>
    </location>
</feature>
<dbReference type="AlphaFoldDB" id="E5B568"/>
<name>E5B568_ERWAM</name>
<feature type="compositionally biased region" description="Basic and acidic residues" evidence="1">
    <location>
        <begin position="1"/>
        <end position="16"/>
    </location>
</feature>
<reference evidence="2" key="1">
    <citation type="journal article" date="2011" name="J. Bacteriol.">
        <title>Genome Sequence of an Erwinia amylovora Strain with Pathogenicity Restricted to Rubus Plants.</title>
        <authorList>
            <person name="Powney R."/>
            <person name="Smits T.H."/>
            <person name="Sawbridge T."/>
            <person name="Frey B."/>
            <person name="Blom J."/>
            <person name="Frey J.E."/>
            <person name="Plummer K.M."/>
            <person name="Beer S.V."/>
            <person name="Luck J."/>
            <person name="Duffy B."/>
            <person name="Rodoni B."/>
        </authorList>
    </citation>
    <scope>NUCLEOTIDE SEQUENCE</scope>
    <source>
        <strain evidence="2">ATCC BAA-2158</strain>
    </source>
</reference>
<sequence length="57" mass="6659">MVSEKSRCWRPEKGNETKISPKGAPYQGFASFWRIEDETFDRGKKNQTDINGYFCHS</sequence>